<dbReference type="Proteomes" id="UP000219338">
    <property type="component" value="Unassembled WGS sequence"/>
</dbReference>
<accession>A0A284S590</accession>
<evidence type="ECO:0000313" key="1">
    <source>
        <dbReference type="EMBL" id="SJL16163.1"/>
    </source>
</evidence>
<gene>
    <name evidence="1" type="ORF">ARMOST_19682</name>
</gene>
<keyword evidence="2" id="KW-1185">Reference proteome</keyword>
<proteinExistence type="predicted"/>
<sequence length="85" mass="9375">MPDCSNSLAYSDRIIASLCKARPSLVGKNFGWKDVLISNRDLGETSMAYQIFTPFRAEGLRKGKGVSCCCVLSAWARWIGGRMDP</sequence>
<protein>
    <submittedName>
        <fullName evidence="1">Uncharacterized protein</fullName>
    </submittedName>
</protein>
<organism evidence="1 2">
    <name type="scientific">Armillaria ostoyae</name>
    <name type="common">Armillaria root rot fungus</name>
    <dbReference type="NCBI Taxonomy" id="47428"/>
    <lineage>
        <taxon>Eukaryota</taxon>
        <taxon>Fungi</taxon>
        <taxon>Dikarya</taxon>
        <taxon>Basidiomycota</taxon>
        <taxon>Agaricomycotina</taxon>
        <taxon>Agaricomycetes</taxon>
        <taxon>Agaricomycetidae</taxon>
        <taxon>Agaricales</taxon>
        <taxon>Marasmiineae</taxon>
        <taxon>Physalacriaceae</taxon>
        <taxon>Armillaria</taxon>
    </lineage>
</organism>
<dbReference type="EMBL" id="FUEG01000033">
    <property type="protein sequence ID" value="SJL16163.1"/>
    <property type="molecule type" value="Genomic_DNA"/>
</dbReference>
<reference evidence="2" key="1">
    <citation type="journal article" date="2017" name="Nat. Ecol. Evol.">
        <title>Genome expansion and lineage-specific genetic innovations in the forest pathogenic fungi Armillaria.</title>
        <authorList>
            <person name="Sipos G."/>
            <person name="Prasanna A.N."/>
            <person name="Walter M.C."/>
            <person name="O'Connor E."/>
            <person name="Balint B."/>
            <person name="Krizsan K."/>
            <person name="Kiss B."/>
            <person name="Hess J."/>
            <person name="Varga T."/>
            <person name="Slot J."/>
            <person name="Riley R."/>
            <person name="Boka B."/>
            <person name="Rigling D."/>
            <person name="Barry K."/>
            <person name="Lee J."/>
            <person name="Mihaltcheva S."/>
            <person name="LaButti K."/>
            <person name="Lipzen A."/>
            <person name="Waldron R."/>
            <person name="Moloney N.M."/>
            <person name="Sperisen C."/>
            <person name="Kredics L."/>
            <person name="Vagvoelgyi C."/>
            <person name="Patrignani A."/>
            <person name="Fitzpatrick D."/>
            <person name="Nagy I."/>
            <person name="Doyle S."/>
            <person name="Anderson J.B."/>
            <person name="Grigoriev I.V."/>
            <person name="Gueldener U."/>
            <person name="Muensterkoetter M."/>
            <person name="Nagy L.G."/>
        </authorList>
    </citation>
    <scope>NUCLEOTIDE SEQUENCE [LARGE SCALE GENOMIC DNA]</scope>
    <source>
        <strain evidence="2">C18/9</strain>
    </source>
</reference>
<name>A0A284S590_ARMOS</name>
<dbReference type="AlphaFoldDB" id="A0A284S590"/>
<evidence type="ECO:0000313" key="2">
    <source>
        <dbReference type="Proteomes" id="UP000219338"/>
    </source>
</evidence>